<dbReference type="Pfam" id="PF13629">
    <property type="entry name" value="T2SS-T3SS_pil_N"/>
    <property type="match status" value="1"/>
</dbReference>
<dbReference type="PROSITE" id="PS51257">
    <property type="entry name" value="PROKAR_LIPOPROTEIN"/>
    <property type="match status" value="1"/>
</dbReference>
<dbReference type="InterPro" id="IPR050810">
    <property type="entry name" value="Bact_Secretion_Sys_Channel"/>
</dbReference>
<dbReference type="AlphaFoldDB" id="A0A4R0PFU1"/>
<dbReference type="GO" id="GO:0015627">
    <property type="term" value="C:type II protein secretion system complex"/>
    <property type="evidence" value="ECO:0007669"/>
    <property type="project" value="TreeGrafter"/>
</dbReference>
<gene>
    <name evidence="4" type="ORF">E0D97_01730</name>
</gene>
<feature type="domain" description="Type II/III secretion system secretin-like" evidence="2">
    <location>
        <begin position="241"/>
        <end position="400"/>
    </location>
</feature>
<sequence>MSARSRRLSFRSVIQFVGAFFALFAISCGAVTAQELRVNLTGSVYETTVRPGTTVTVRTNRTFNDIVVGNPGVADVVPLSDQSLYIQGGSVGITTISLYDAEKALLGVIEVRVETDFSDAAAAIRSAVPDSQVRVANINNRLRLTGVVKNSVDMDRVVRIANQYSETVINALRVSDPQQVTLEVRVLEAKRSAGENLGIKLNINDKFTSRSPTSDQTPFFGNLVAQILSAGGVDIDLTISALEKRSVIRRLAQPNLTAVSGEGARFNVGGEVPITRVVQGDNGSTAAETAYRPYGVRLEFVPTVLDEGKINIRVLTEVSDIDPSRDSINPSFLTRTAETVVELRDGQSFALAGLIKVDNDRAKEQVPGLGAVPVLGALFRSSSFTKEETDLVIIVTPRLTRPAAPDEPLFSPLDQTRPSNDVELFALGLLEVDKDMMRRFRTGEGIIGPYGHIIDLEFDDGIIAKK</sequence>
<reference evidence="4 5" key="1">
    <citation type="journal article" date="2015" name="Antonie Van Leeuwenhoek">
        <title>Oricola cellulosilytica gen. nov., sp. nov., a cellulose-degrading bacterium of the family Phyllobacteriaceae isolated from surface seashore water, and emended descriptions of Mesorhizobium loti and Phyllobacterium myrsinacearum.</title>
        <authorList>
            <person name="Hameed A."/>
            <person name="Shahina M."/>
            <person name="Lai W.A."/>
            <person name="Lin S.Y."/>
            <person name="Young L.S."/>
            <person name="Liu Y.C."/>
            <person name="Hsu Y.H."/>
            <person name="Young C.C."/>
        </authorList>
    </citation>
    <scope>NUCLEOTIDE SEQUENCE [LARGE SCALE GENOMIC DNA]</scope>
    <source>
        <strain evidence="4 5">KCTC 52183</strain>
    </source>
</reference>
<dbReference type="InterPro" id="IPR004846">
    <property type="entry name" value="T2SS/T3SS_dom"/>
</dbReference>
<dbReference type="InterPro" id="IPR032789">
    <property type="entry name" value="T2SS-T3SS_pil_N"/>
</dbReference>
<dbReference type="InterPro" id="IPR001775">
    <property type="entry name" value="GspD/PilQ"/>
</dbReference>
<comment type="similarity">
    <text evidence="1">Belongs to the bacterial secretin family.</text>
</comment>
<comment type="caution">
    <text evidence="4">The sequence shown here is derived from an EMBL/GenBank/DDBJ whole genome shotgun (WGS) entry which is preliminary data.</text>
</comment>
<keyword evidence="5" id="KW-1185">Reference proteome</keyword>
<dbReference type="Pfam" id="PF00263">
    <property type="entry name" value="Secretin"/>
    <property type="match status" value="1"/>
</dbReference>
<evidence type="ECO:0000259" key="3">
    <source>
        <dbReference type="Pfam" id="PF13629"/>
    </source>
</evidence>
<dbReference type="EMBL" id="SJST01000001">
    <property type="protein sequence ID" value="TCD16725.1"/>
    <property type="molecule type" value="Genomic_DNA"/>
</dbReference>
<evidence type="ECO:0000313" key="5">
    <source>
        <dbReference type="Proteomes" id="UP000291301"/>
    </source>
</evidence>
<name>A0A4R0PFU1_9HYPH</name>
<protein>
    <submittedName>
        <fullName evidence="4">Type II and III secretion system protein family protein</fullName>
    </submittedName>
</protein>
<dbReference type="OrthoDB" id="9775455at2"/>
<dbReference type="PANTHER" id="PTHR30332">
    <property type="entry name" value="PROBABLE GENERAL SECRETION PATHWAY PROTEIN D"/>
    <property type="match status" value="1"/>
</dbReference>
<feature type="domain" description="Pilus formation protein N-terminal" evidence="3">
    <location>
        <begin position="47"/>
        <end position="114"/>
    </location>
</feature>
<accession>A0A4R0PFU1</accession>
<evidence type="ECO:0000313" key="4">
    <source>
        <dbReference type="EMBL" id="TCD16725.1"/>
    </source>
</evidence>
<proteinExistence type="inferred from homology"/>
<dbReference type="PRINTS" id="PR00811">
    <property type="entry name" value="BCTERIALGSPD"/>
</dbReference>
<dbReference type="Proteomes" id="UP000291301">
    <property type="component" value="Unassembled WGS sequence"/>
</dbReference>
<evidence type="ECO:0000256" key="1">
    <source>
        <dbReference type="RuleBase" id="RU004003"/>
    </source>
</evidence>
<evidence type="ECO:0000259" key="2">
    <source>
        <dbReference type="Pfam" id="PF00263"/>
    </source>
</evidence>
<dbReference type="PANTHER" id="PTHR30332:SF17">
    <property type="entry name" value="TYPE IV PILIATION SYSTEM PROTEIN DR_0774-RELATED"/>
    <property type="match status" value="1"/>
</dbReference>
<organism evidence="4 5">
    <name type="scientific">Oricola cellulosilytica</name>
    <dbReference type="NCBI Taxonomy" id="1429082"/>
    <lineage>
        <taxon>Bacteria</taxon>
        <taxon>Pseudomonadati</taxon>
        <taxon>Pseudomonadota</taxon>
        <taxon>Alphaproteobacteria</taxon>
        <taxon>Hyphomicrobiales</taxon>
        <taxon>Ahrensiaceae</taxon>
        <taxon>Oricola</taxon>
    </lineage>
</organism>
<dbReference type="GO" id="GO:0009306">
    <property type="term" value="P:protein secretion"/>
    <property type="evidence" value="ECO:0007669"/>
    <property type="project" value="InterPro"/>
</dbReference>